<dbReference type="InterPro" id="IPR013087">
    <property type="entry name" value="Znf_C2H2_type"/>
</dbReference>
<evidence type="ECO:0000256" key="1">
    <source>
        <dbReference type="ARBA" id="ARBA00004123"/>
    </source>
</evidence>
<keyword evidence="10" id="KW-1185">Reference proteome</keyword>
<evidence type="ECO:0000256" key="6">
    <source>
        <dbReference type="PROSITE-ProRule" id="PRU00042"/>
    </source>
</evidence>
<dbReference type="SUPFAM" id="SSF57667">
    <property type="entry name" value="beta-beta-alpha zinc fingers"/>
    <property type="match status" value="1"/>
</dbReference>
<dbReference type="GO" id="GO:0008270">
    <property type="term" value="F:zinc ion binding"/>
    <property type="evidence" value="ECO:0007669"/>
    <property type="project" value="UniProtKB-KW"/>
</dbReference>
<sequence length="228" mass="23939">MENELPASGAHSVSLNVLSPRGHRLGPAVATVPAVDGGCHLGESFACNYCHRRFYSSQALSGHQNAHKLERTLAKRSQDILAAVASPSSSPPPTPAPSAIVFHAAPPKHNNNRDDDFLHATDTERLDGHAGWGADTAVAADGGCGRLGLGHGWNGDDRPAWPGPLVPVAGWCGRQRGVAAGGGMLWLVVRLVWPAAGLRQPTVPKWRSAVDGGGRRRMGKGDGEQLVE</sequence>
<protein>
    <recommendedName>
        <fullName evidence="8">C2H2-type domain-containing protein</fullName>
    </recommendedName>
</protein>
<dbReference type="PANTHER" id="PTHR47287:SF15">
    <property type="entry name" value="ZINC FINGER PROTEIN 3-LIKE"/>
    <property type="match status" value="1"/>
</dbReference>
<organism evidence="9 10">
    <name type="scientific">Setaria viridis</name>
    <name type="common">Green bristlegrass</name>
    <name type="synonym">Setaria italica subsp. viridis</name>
    <dbReference type="NCBI Taxonomy" id="4556"/>
    <lineage>
        <taxon>Eukaryota</taxon>
        <taxon>Viridiplantae</taxon>
        <taxon>Streptophyta</taxon>
        <taxon>Embryophyta</taxon>
        <taxon>Tracheophyta</taxon>
        <taxon>Spermatophyta</taxon>
        <taxon>Magnoliopsida</taxon>
        <taxon>Liliopsida</taxon>
        <taxon>Poales</taxon>
        <taxon>Poaceae</taxon>
        <taxon>PACMAD clade</taxon>
        <taxon>Panicoideae</taxon>
        <taxon>Panicodae</taxon>
        <taxon>Paniceae</taxon>
        <taxon>Cenchrinae</taxon>
        <taxon>Setaria</taxon>
    </lineage>
</organism>
<reference evidence="9" key="1">
    <citation type="submission" date="2019-03" db="EMBL/GenBank/DDBJ databases">
        <title>WGS assembly of Setaria viridis.</title>
        <authorList>
            <person name="Huang P."/>
            <person name="Jenkins J."/>
            <person name="Grimwood J."/>
            <person name="Barry K."/>
            <person name="Healey A."/>
            <person name="Mamidi S."/>
            <person name="Sreedasyam A."/>
            <person name="Shu S."/>
            <person name="Feldman M."/>
            <person name="Wu J."/>
            <person name="Yu Y."/>
            <person name="Chen C."/>
            <person name="Johnson J."/>
            <person name="Rokhsar D."/>
            <person name="Baxter I."/>
            <person name="Schmutz J."/>
            <person name="Brutnell T."/>
            <person name="Kellogg E."/>
        </authorList>
    </citation>
    <scope>NUCLEOTIDE SEQUENCE [LARGE SCALE GENOMIC DNA]</scope>
</reference>
<dbReference type="PROSITE" id="PS50157">
    <property type="entry name" value="ZINC_FINGER_C2H2_2"/>
    <property type="match status" value="1"/>
</dbReference>
<dbReference type="Gramene" id="TKW33380">
    <property type="protein sequence ID" value="TKW33380"/>
    <property type="gene ID" value="SEVIR_2G230600v2"/>
</dbReference>
<keyword evidence="4" id="KW-0862">Zinc</keyword>
<evidence type="ECO:0000313" key="10">
    <source>
        <dbReference type="Proteomes" id="UP000298652"/>
    </source>
</evidence>
<gene>
    <name evidence="9" type="ORF">SEVIR_2G230600v2</name>
</gene>
<feature type="region of interest" description="Disordered" evidence="7">
    <location>
        <begin position="207"/>
        <end position="228"/>
    </location>
</feature>
<dbReference type="EMBL" id="CM016553">
    <property type="protein sequence ID" value="TKW33380.1"/>
    <property type="molecule type" value="Genomic_DNA"/>
</dbReference>
<name>A0A4U6VTY1_SETVI</name>
<evidence type="ECO:0000256" key="7">
    <source>
        <dbReference type="SAM" id="MobiDB-lite"/>
    </source>
</evidence>
<dbReference type="AlphaFoldDB" id="A0A4U6VTY1"/>
<keyword evidence="5" id="KW-0539">Nucleus</keyword>
<dbReference type="InterPro" id="IPR036236">
    <property type="entry name" value="Znf_C2H2_sf"/>
</dbReference>
<keyword evidence="2" id="KW-0479">Metal-binding</keyword>
<dbReference type="Gene3D" id="3.30.160.60">
    <property type="entry name" value="Classic Zinc Finger"/>
    <property type="match status" value="1"/>
</dbReference>
<comment type="subcellular location">
    <subcellularLocation>
        <location evidence="1">Nucleus</location>
    </subcellularLocation>
</comment>
<dbReference type="InterPro" id="IPR044246">
    <property type="entry name" value="ZFP3-like"/>
</dbReference>
<keyword evidence="3 6" id="KW-0863">Zinc-finger</keyword>
<proteinExistence type="predicted"/>
<evidence type="ECO:0000256" key="5">
    <source>
        <dbReference type="ARBA" id="ARBA00023242"/>
    </source>
</evidence>
<evidence type="ECO:0000313" key="9">
    <source>
        <dbReference type="EMBL" id="TKW33380.1"/>
    </source>
</evidence>
<dbReference type="Proteomes" id="UP000298652">
    <property type="component" value="Chromosome 2"/>
</dbReference>
<feature type="compositionally biased region" description="Basic and acidic residues" evidence="7">
    <location>
        <begin position="219"/>
        <end position="228"/>
    </location>
</feature>
<dbReference type="PROSITE" id="PS00028">
    <property type="entry name" value="ZINC_FINGER_C2H2_1"/>
    <property type="match status" value="1"/>
</dbReference>
<feature type="region of interest" description="Disordered" evidence="7">
    <location>
        <begin position="83"/>
        <end position="111"/>
    </location>
</feature>
<evidence type="ECO:0000256" key="2">
    <source>
        <dbReference type="ARBA" id="ARBA00022723"/>
    </source>
</evidence>
<accession>A0A4U6VTY1</accession>
<dbReference type="PANTHER" id="PTHR47287">
    <property type="entry name" value="C2H2 AND C2HC ZINC FINGERS SUPERFAMILY PROTEIN"/>
    <property type="match status" value="1"/>
</dbReference>
<evidence type="ECO:0000256" key="3">
    <source>
        <dbReference type="ARBA" id="ARBA00022771"/>
    </source>
</evidence>
<evidence type="ECO:0000256" key="4">
    <source>
        <dbReference type="ARBA" id="ARBA00022833"/>
    </source>
</evidence>
<evidence type="ECO:0000259" key="8">
    <source>
        <dbReference type="PROSITE" id="PS50157"/>
    </source>
</evidence>
<dbReference type="GO" id="GO:0005634">
    <property type="term" value="C:nucleus"/>
    <property type="evidence" value="ECO:0007669"/>
    <property type="project" value="UniProtKB-SubCell"/>
</dbReference>
<feature type="domain" description="C2H2-type" evidence="8">
    <location>
        <begin position="45"/>
        <end position="72"/>
    </location>
</feature>
<dbReference type="GO" id="GO:0009788">
    <property type="term" value="P:negative regulation of abscisic acid-activated signaling pathway"/>
    <property type="evidence" value="ECO:0007669"/>
    <property type="project" value="InterPro"/>
</dbReference>